<dbReference type="EMBL" id="WNXC01000008">
    <property type="protein sequence ID" value="MBB2150950.1"/>
    <property type="molecule type" value="Genomic_DNA"/>
</dbReference>
<dbReference type="InterPro" id="IPR021484">
    <property type="entry name" value="DUF3137"/>
</dbReference>
<evidence type="ECO:0000256" key="1">
    <source>
        <dbReference type="SAM" id="Phobius"/>
    </source>
</evidence>
<gene>
    <name evidence="2" type="ORF">GM920_18790</name>
</gene>
<feature type="transmembrane region" description="Helical" evidence="1">
    <location>
        <begin position="30"/>
        <end position="49"/>
    </location>
</feature>
<proteinExistence type="predicted"/>
<protein>
    <submittedName>
        <fullName evidence="2">DUF3137 domain-containing protein</fullName>
    </submittedName>
</protein>
<keyword evidence="1" id="KW-0812">Transmembrane</keyword>
<name>A0ABR6F092_9SPHI</name>
<reference evidence="2 3" key="1">
    <citation type="submission" date="2019-11" db="EMBL/GenBank/DDBJ databases">
        <title>Description of Pedobacter sp. LMG 31462T.</title>
        <authorList>
            <person name="Carlier A."/>
            <person name="Qi S."/>
            <person name="Vandamme P."/>
        </authorList>
    </citation>
    <scope>NUCLEOTIDE SEQUENCE [LARGE SCALE GENOMIC DNA]</scope>
    <source>
        <strain evidence="2 3">LMG 31462</strain>
    </source>
</reference>
<feature type="transmembrane region" description="Helical" evidence="1">
    <location>
        <begin position="55"/>
        <end position="76"/>
    </location>
</feature>
<organism evidence="2 3">
    <name type="scientific">Pedobacter gandavensis</name>
    <dbReference type="NCBI Taxonomy" id="2679963"/>
    <lineage>
        <taxon>Bacteria</taxon>
        <taxon>Pseudomonadati</taxon>
        <taxon>Bacteroidota</taxon>
        <taxon>Sphingobacteriia</taxon>
        <taxon>Sphingobacteriales</taxon>
        <taxon>Sphingobacteriaceae</taxon>
        <taxon>Pedobacter</taxon>
    </lineage>
</organism>
<keyword evidence="3" id="KW-1185">Reference proteome</keyword>
<evidence type="ECO:0000313" key="3">
    <source>
        <dbReference type="Proteomes" id="UP000636110"/>
    </source>
</evidence>
<keyword evidence="1" id="KW-1133">Transmembrane helix</keyword>
<sequence>MENISHLDSATMEVLTALEATRINLRKKRVIHLAICLTGIPIAILGFTFTILPLIAIGIICFFAGFIAISVNSGAVDQYRLDFKQKLVAQAIKMIDQSLEIDPKRGLSEDEFFGSLLFKKRPDKYRSEDRVSGNSGKTRFSFSEVHAQYKELTITKKGTTQETWHELFCGVIFQADFNKNFKELTVVQSKAFGSDVAEWFGSNTPFFSGAKERVRLENPEFEKHFATYSSDQIEARYILTPLMMESISLLNDRCEDSISLSFVGNVITIAFPLSRNYFEAPLFESLMTEGLMKEDLDLVRHIYKVIETLDLNTRIWGRD</sequence>
<keyword evidence="1" id="KW-0472">Membrane</keyword>
<dbReference type="RefSeq" id="WP_182960376.1">
    <property type="nucleotide sequence ID" value="NZ_WNXC01000008.1"/>
</dbReference>
<dbReference type="Proteomes" id="UP000636110">
    <property type="component" value="Unassembled WGS sequence"/>
</dbReference>
<dbReference type="Pfam" id="PF11335">
    <property type="entry name" value="DUF3137"/>
    <property type="match status" value="1"/>
</dbReference>
<comment type="caution">
    <text evidence="2">The sequence shown here is derived from an EMBL/GenBank/DDBJ whole genome shotgun (WGS) entry which is preliminary data.</text>
</comment>
<evidence type="ECO:0000313" key="2">
    <source>
        <dbReference type="EMBL" id="MBB2150950.1"/>
    </source>
</evidence>
<accession>A0ABR6F092</accession>